<reference evidence="3" key="1">
    <citation type="submission" date="2022-10" db="EMBL/GenBank/DDBJ databases">
        <title>Genome assembly of Pristionchus species.</title>
        <authorList>
            <person name="Yoshida K."/>
            <person name="Sommer R.J."/>
        </authorList>
    </citation>
    <scope>NUCLEOTIDE SEQUENCE [LARGE SCALE GENOMIC DNA]</scope>
    <source>
        <strain evidence="3">RS5460</strain>
    </source>
</reference>
<evidence type="ECO:0000313" key="3">
    <source>
        <dbReference type="Proteomes" id="UP001328107"/>
    </source>
</evidence>
<keyword evidence="3" id="KW-1185">Reference proteome</keyword>
<sequence length="186" mass="20372">MGPATARLVPRTVWPDNGNCELMCEPGYRLQYHAERFDMSLIVCSAGKWVGRNFDGSSTITMIPSPAVGCVAATTDYLTGCSNPDWVPLQCPGCSTEALLPVPTGYTCQFTSRAGWRLVVERQTSPGFTRPRKIAHQYGKWIGTAGPGLLTKIYYGLQPRISCEPDTYPPRSDPASSPNLPSKRKE</sequence>
<gene>
    <name evidence="2" type="ORF">PMAYCL1PPCAC_10284</name>
</gene>
<feature type="region of interest" description="Disordered" evidence="1">
    <location>
        <begin position="164"/>
        <end position="186"/>
    </location>
</feature>
<evidence type="ECO:0000313" key="2">
    <source>
        <dbReference type="EMBL" id="GMR40089.1"/>
    </source>
</evidence>
<accession>A0AAN4ZHQ2</accession>
<dbReference type="Proteomes" id="UP001328107">
    <property type="component" value="Unassembled WGS sequence"/>
</dbReference>
<evidence type="ECO:0000256" key="1">
    <source>
        <dbReference type="SAM" id="MobiDB-lite"/>
    </source>
</evidence>
<comment type="caution">
    <text evidence="2">The sequence shown here is derived from an EMBL/GenBank/DDBJ whole genome shotgun (WGS) entry which is preliminary data.</text>
</comment>
<dbReference type="AlphaFoldDB" id="A0AAN4ZHQ2"/>
<organism evidence="2 3">
    <name type="scientific">Pristionchus mayeri</name>
    <dbReference type="NCBI Taxonomy" id="1317129"/>
    <lineage>
        <taxon>Eukaryota</taxon>
        <taxon>Metazoa</taxon>
        <taxon>Ecdysozoa</taxon>
        <taxon>Nematoda</taxon>
        <taxon>Chromadorea</taxon>
        <taxon>Rhabditida</taxon>
        <taxon>Rhabditina</taxon>
        <taxon>Diplogasteromorpha</taxon>
        <taxon>Diplogasteroidea</taxon>
        <taxon>Neodiplogasteridae</taxon>
        <taxon>Pristionchus</taxon>
    </lineage>
</organism>
<dbReference type="EMBL" id="BTRK01000003">
    <property type="protein sequence ID" value="GMR40089.1"/>
    <property type="molecule type" value="Genomic_DNA"/>
</dbReference>
<protein>
    <recommendedName>
        <fullName evidence="4">Sushi domain-containing protein</fullName>
    </recommendedName>
</protein>
<evidence type="ECO:0008006" key="4">
    <source>
        <dbReference type="Google" id="ProtNLM"/>
    </source>
</evidence>
<proteinExistence type="predicted"/>
<name>A0AAN4ZHQ2_9BILA</name>